<protein>
    <recommendedName>
        <fullName evidence="5">Proteophosphoglycan ppg4</fullName>
    </recommendedName>
</protein>
<dbReference type="RefSeq" id="WP_074169454.1">
    <property type="nucleotide sequence ID" value="NZ_FCOA02000030.1"/>
</dbReference>
<comment type="caution">
    <text evidence="3">The sequence shown here is derived from an EMBL/GenBank/DDBJ whole genome shotgun (WGS) entry which is preliminary data.</text>
</comment>
<keyword evidence="2" id="KW-0732">Signal</keyword>
<keyword evidence="4" id="KW-1185">Reference proteome</keyword>
<feature type="compositionally biased region" description="Polar residues" evidence="1">
    <location>
        <begin position="63"/>
        <end position="107"/>
    </location>
</feature>
<organism evidence="3 4">
    <name type="scientific">Caballeronia hypogeia</name>
    <dbReference type="NCBI Taxonomy" id="1777140"/>
    <lineage>
        <taxon>Bacteria</taxon>
        <taxon>Pseudomonadati</taxon>
        <taxon>Pseudomonadota</taxon>
        <taxon>Betaproteobacteria</taxon>
        <taxon>Burkholderiales</taxon>
        <taxon>Burkholderiaceae</taxon>
        <taxon>Caballeronia</taxon>
    </lineage>
</organism>
<feature type="compositionally biased region" description="Gly residues" evidence="1">
    <location>
        <begin position="49"/>
        <end position="58"/>
    </location>
</feature>
<evidence type="ECO:0000313" key="4">
    <source>
        <dbReference type="Proteomes" id="UP000054851"/>
    </source>
</evidence>
<evidence type="ECO:0000313" key="3">
    <source>
        <dbReference type="EMBL" id="SAK86815.1"/>
    </source>
</evidence>
<accession>A0A158CWS5</accession>
<sequence>MSKAISTLIAAVAALTLSGGAFAQAAGGGTSGAGSTGSTASPANQVNGATGGTGGYGTPGVTHSDSGMSAKPNSGLPSSTNSGTSDNSAPQSNNTLATPSVKSPAAQ</sequence>
<dbReference type="EMBL" id="FCOA02000030">
    <property type="protein sequence ID" value="SAK86815.1"/>
    <property type="molecule type" value="Genomic_DNA"/>
</dbReference>
<evidence type="ECO:0008006" key="5">
    <source>
        <dbReference type="Google" id="ProtNLM"/>
    </source>
</evidence>
<feature type="region of interest" description="Disordered" evidence="1">
    <location>
        <begin position="23"/>
        <end position="107"/>
    </location>
</feature>
<feature type="chain" id="PRO_5007623393" description="Proteophosphoglycan ppg4" evidence="2">
    <location>
        <begin position="24"/>
        <end position="107"/>
    </location>
</feature>
<proteinExistence type="predicted"/>
<name>A0A158CWS5_9BURK</name>
<evidence type="ECO:0000256" key="1">
    <source>
        <dbReference type="SAM" id="MobiDB-lite"/>
    </source>
</evidence>
<dbReference type="AlphaFoldDB" id="A0A158CWS5"/>
<gene>
    <name evidence="3" type="ORF">AWB79_06123</name>
</gene>
<evidence type="ECO:0000256" key="2">
    <source>
        <dbReference type="SAM" id="SignalP"/>
    </source>
</evidence>
<feature type="compositionally biased region" description="Gly residues" evidence="1">
    <location>
        <begin position="26"/>
        <end position="35"/>
    </location>
</feature>
<reference evidence="3" key="1">
    <citation type="submission" date="2016-01" db="EMBL/GenBank/DDBJ databases">
        <authorList>
            <person name="Peeters C."/>
        </authorList>
    </citation>
    <scope>NUCLEOTIDE SEQUENCE</scope>
    <source>
        <strain evidence="3">LMG 29322</strain>
    </source>
</reference>
<feature type="signal peptide" evidence="2">
    <location>
        <begin position="1"/>
        <end position="23"/>
    </location>
</feature>
<dbReference type="Proteomes" id="UP000054851">
    <property type="component" value="Unassembled WGS sequence"/>
</dbReference>